<keyword evidence="3" id="KW-1185">Reference proteome</keyword>
<evidence type="ECO:0000259" key="1">
    <source>
        <dbReference type="Pfam" id="PF00144"/>
    </source>
</evidence>
<dbReference type="InterPro" id="IPR052907">
    <property type="entry name" value="Beta-lactamase/esterase"/>
</dbReference>
<gene>
    <name evidence="2" type="ORF">VSH64_25580</name>
</gene>
<dbReference type="EMBL" id="CP142149">
    <property type="protein sequence ID" value="WSE26249.1"/>
    <property type="molecule type" value="Genomic_DNA"/>
</dbReference>
<dbReference type="PANTHER" id="PTHR43319">
    <property type="entry name" value="BETA-LACTAMASE-RELATED"/>
    <property type="match status" value="1"/>
</dbReference>
<protein>
    <submittedName>
        <fullName evidence="2">Serine hydrolase domain-containing protein</fullName>
        <ecNumber evidence="2">3.1.1.103</ecNumber>
    </submittedName>
</protein>
<name>A0ABZ1HVB0_9PSEU</name>
<dbReference type="InterPro" id="IPR001466">
    <property type="entry name" value="Beta-lactam-related"/>
</dbReference>
<dbReference type="InterPro" id="IPR012338">
    <property type="entry name" value="Beta-lactam/transpept-like"/>
</dbReference>
<feature type="domain" description="Beta-lactamase-related" evidence="1">
    <location>
        <begin position="24"/>
        <end position="372"/>
    </location>
</feature>
<dbReference type="PANTHER" id="PTHR43319:SF3">
    <property type="entry name" value="BETA-LACTAMASE-RELATED DOMAIN-CONTAINING PROTEIN"/>
    <property type="match status" value="1"/>
</dbReference>
<dbReference type="Gene3D" id="3.40.710.10">
    <property type="entry name" value="DD-peptidase/beta-lactamase superfamily"/>
    <property type="match status" value="1"/>
</dbReference>
<dbReference type="EC" id="3.1.1.103" evidence="2"/>
<dbReference type="GO" id="GO:0016787">
    <property type="term" value="F:hydrolase activity"/>
    <property type="evidence" value="ECO:0007669"/>
    <property type="project" value="UniProtKB-KW"/>
</dbReference>
<dbReference type="RefSeq" id="WP_326565217.1">
    <property type="nucleotide sequence ID" value="NZ_CP142149.1"/>
</dbReference>
<evidence type="ECO:0000313" key="3">
    <source>
        <dbReference type="Proteomes" id="UP001330812"/>
    </source>
</evidence>
<proteinExistence type="predicted"/>
<dbReference type="Proteomes" id="UP001330812">
    <property type="component" value="Chromosome"/>
</dbReference>
<reference evidence="2 3" key="1">
    <citation type="journal article" date="2015" name="Int. J. Syst. Evol. Microbiol.">
        <title>Amycolatopsis rhabdoformis sp. nov., an actinomycete isolated from a tropical forest soil.</title>
        <authorList>
            <person name="Souza W.R."/>
            <person name="Silva R.E."/>
            <person name="Goodfellow M."/>
            <person name="Busarakam K."/>
            <person name="Figueiro F.S."/>
            <person name="Ferreira D."/>
            <person name="Rodrigues-Filho E."/>
            <person name="Moraes L.A.B."/>
            <person name="Zucchi T.D."/>
        </authorList>
    </citation>
    <scope>NUCLEOTIDE SEQUENCE [LARGE SCALE GENOMIC DNA]</scope>
    <source>
        <strain evidence="2 3">NCIMB 14900</strain>
    </source>
</reference>
<keyword evidence="2" id="KW-0378">Hydrolase</keyword>
<dbReference type="SUPFAM" id="SSF56601">
    <property type="entry name" value="beta-lactamase/transpeptidase-like"/>
    <property type="match status" value="1"/>
</dbReference>
<accession>A0ABZ1HVB0</accession>
<dbReference type="Pfam" id="PF00144">
    <property type="entry name" value="Beta-lactamase"/>
    <property type="match status" value="1"/>
</dbReference>
<evidence type="ECO:0000313" key="2">
    <source>
        <dbReference type="EMBL" id="WSE26249.1"/>
    </source>
</evidence>
<sequence>MPLPTPAPVHGEVAEGFEPVAEAFRQNFTDRDELGAAVAVVVRGRTVVDLWGGWTDETRRTPWQRPTLTNVWSATKGLVALCALQLVESDDLDLDAPVARYWPEFAAAGKAAIPVRWLLSHRSGVTGVSPEHPVQVEDLLDWPKMTGLLAAQEPLVEPGSASGYHALSYGFLVGEVIARITGQTVGEFFRANVARPLNVDVHIGVSPDDLARCSTVVEPAPGPGPERTDVVPDRATLAALANPIPRGTIANLTRWRVAEVPAANGHGTAHGLATVYGALADGSERLLRHDTIELGRTGQGRCRDLVMGLDNEFGLGFCLGSEQLSFGPNPRGFGHDGFGGSTGFADPESGVGFGYVMNRMGTHLRDDPRKMALVEATYASLALSLR</sequence>
<organism evidence="2 3">
    <name type="scientific">Amycolatopsis rhabdoformis</name>
    <dbReference type="NCBI Taxonomy" id="1448059"/>
    <lineage>
        <taxon>Bacteria</taxon>
        <taxon>Bacillati</taxon>
        <taxon>Actinomycetota</taxon>
        <taxon>Actinomycetes</taxon>
        <taxon>Pseudonocardiales</taxon>
        <taxon>Pseudonocardiaceae</taxon>
        <taxon>Amycolatopsis</taxon>
    </lineage>
</organism>